<keyword evidence="2" id="KW-1185">Reference proteome</keyword>
<proteinExistence type="predicted"/>
<reference evidence="1 2" key="1">
    <citation type="submission" date="2019-12" db="EMBL/GenBank/DDBJ databases">
        <authorList>
            <person name="Xu J."/>
        </authorList>
    </citation>
    <scope>NUCLEOTIDE SEQUENCE [LARGE SCALE GENOMIC DNA]</scope>
    <source>
        <strain evidence="1 2">HX-5-24</strain>
    </source>
</reference>
<comment type="caution">
    <text evidence="1">The sequence shown here is derived from an EMBL/GenBank/DDBJ whole genome shotgun (WGS) entry which is preliminary data.</text>
</comment>
<dbReference type="EMBL" id="WOXT01000002">
    <property type="protein sequence ID" value="MUV14188.1"/>
    <property type="molecule type" value="Genomic_DNA"/>
</dbReference>
<accession>A0A7C9M196</accession>
<dbReference type="Proteomes" id="UP000479692">
    <property type="component" value="Unassembled WGS sequence"/>
</dbReference>
<dbReference type="AlphaFoldDB" id="A0A7C9M196"/>
<dbReference type="PROSITE" id="PS51257">
    <property type="entry name" value="PROKAR_LIPOPROTEIN"/>
    <property type="match status" value="1"/>
</dbReference>
<organism evidence="1 2">
    <name type="scientific">Noviluteimonas gilva</name>
    <dbReference type="NCBI Taxonomy" id="2682097"/>
    <lineage>
        <taxon>Bacteria</taxon>
        <taxon>Pseudomonadati</taxon>
        <taxon>Pseudomonadota</taxon>
        <taxon>Gammaproteobacteria</taxon>
        <taxon>Lysobacterales</taxon>
        <taxon>Lysobacteraceae</taxon>
        <taxon>Noviluteimonas</taxon>
    </lineage>
</organism>
<dbReference type="RefSeq" id="WP_156641501.1">
    <property type="nucleotide sequence ID" value="NZ_WOXT01000002.1"/>
</dbReference>
<evidence type="ECO:0000313" key="2">
    <source>
        <dbReference type="Proteomes" id="UP000479692"/>
    </source>
</evidence>
<evidence type="ECO:0000313" key="1">
    <source>
        <dbReference type="EMBL" id="MUV14188.1"/>
    </source>
</evidence>
<evidence type="ECO:0008006" key="3">
    <source>
        <dbReference type="Google" id="ProtNLM"/>
    </source>
</evidence>
<gene>
    <name evidence="1" type="ORF">GN331_08195</name>
</gene>
<sequence length="108" mass="12289">MRRPLLILSLVFLAALFSGCTDGRRFSPEAWRQEDQFQRHAFTGDLLGRRLLIGKGWREVHQMLGPGRTFGRDVSTWNVGLDKETGTPIVLEVDFRDGIATHATVHRE</sequence>
<protein>
    <recommendedName>
        <fullName evidence="3">Lipoprotein</fullName>
    </recommendedName>
</protein>
<name>A0A7C9M196_9GAMM</name>